<accession>A0A409WCR4</accession>
<protein>
    <recommendedName>
        <fullName evidence="9">Beta-xylanase</fullName>
        <ecNumber evidence="9">3.2.1.8</ecNumber>
    </recommendedName>
</protein>
<proteinExistence type="inferred from homology"/>
<keyword evidence="3" id="KW-0858">Xylan degradation</keyword>
<dbReference type="GO" id="GO:0030248">
    <property type="term" value="F:cellulose binding"/>
    <property type="evidence" value="ECO:0007669"/>
    <property type="project" value="InterPro"/>
</dbReference>
<dbReference type="STRING" id="181874.A0A409WCR4"/>
<dbReference type="GO" id="GO:0031176">
    <property type="term" value="F:endo-1,4-beta-xylanase activity"/>
    <property type="evidence" value="ECO:0007669"/>
    <property type="project" value="UniProtKB-EC"/>
</dbReference>
<evidence type="ECO:0000256" key="2">
    <source>
        <dbReference type="ARBA" id="ARBA00007495"/>
    </source>
</evidence>
<organism evidence="12 13">
    <name type="scientific">Panaeolus cyanescens</name>
    <dbReference type="NCBI Taxonomy" id="181874"/>
    <lineage>
        <taxon>Eukaryota</taxon>
        <taxon>Fungi</taxon>
        <taxon>Dikarya</taxon>
        <taxon>Basidiomycota</taxon>
        <taxon>Agaricomycotina</taxon>
        <taxon>Agaricomycetes</taxon>
        <taxon>Agaricomycetidae</taxon>
        <taxon>Agaricales</taxon>
        <taxon>Agaricineae</taxon>
        <taxon>Galeropsidaceae</taxon>
        <taxon>Panaeolus</taxon>
    </lineage>
</organism>
<dbReference type="InterPro" id="IPR000254">
    <property type="entry name" value="CBD"/>
</dbReference>
<keyword evidence="7 9" id="KW-0326">Glycosidase</keyword>
<evidence type="ECO:0000256" key="10">
    <source>
        <dbReference type="SAM" id="SignalP"/>
    </source>
</evidence>
<evidence type="ECO:0000256" key="8">
    <source>
        <dbReference type="ARBA" id="ARBA00023326"/>
    </source>
</evidence>
<evidence type="ECO:0000256" key="6">
    <source>
        <dbReference type="ARBA" id="ARBA00023277"/>
    </source>
</evidence>
<keyword evidence="6 9" id="KW-0119">Carbohydrate metabolism</keyword>
<dbReference type="InterPro" id="IPR044846">
    <property type="entry name" value="GH10"/>
</dbReference>
<name>A0A409WCR4_9AGAR</name>
<dbReference type="PROSITE" id="PS51760">
    <property type="entry name" value="GH10_2"/>
    <property type="match status" value="1"/>
</dbReference>
<dbReference type="Pfam" id="PF00331">
    <property type="entry name" value="Glyco_hydro_10"/>
    <property type="match status" value="2"/>
</dbReference>
<reference evidence="12 13" key="1">
    <citation type="journal article" date="2018" name="Evol. Lett.">
        <title>Horizontal gene cluster transfer increased hallucinogenic mushroom diversity.</title>
        <authorList>
            <person name="Reynolds H.T."/>
            <person name="Vijayakumar V."/>
            <person name="Gluck-Thaler E."/>
            <person name="Korotkin H.B."/>
            <person name="Matheny P.B."/>
            <person name="Slot J.C."/>
        </authorList>
    </citation>
    <scope>NUCLEOTIDE SEQUENCE [LARGE SCALE GENOMIC DNA]</scope>
    <source>
        <strain evidence="12 13">2629</strain>
    </source>
</reference>
<dbReference type="InterPro" id="IPR001000">
    <property type="entry name" value="GH10_dom"/>
</dbReference>
<dbReference type="SMART" id="SM00633">
    <property type="entry name" value="Glyco_10"/>
    <property type="match status" value="1"/>
</dbReference>
<sequence length="348" mass="37303">MILSAKFLGLSALAAAVPVAFAQSPAWGQCGGIGWTGATVDIYYIPSEEKTFADDSMTIGFIFRHGSPTSTSSSPQPTGSGLAAIGKSIGWKFVGGADLGGKPNDQRFVSIFQSEYNMITPQSNMKWDATEPSRNVFNFGGADQLVAWAQQRSILVHDGWDVVNEIFNEDGTLRSSVFSNTLGESFVEIAFRAARAADPDAKLYISDYHIEETNAKSAALLNLVKKLKAQGIPIDGISVQGHLSAAQAFPSTFQANLAQFAAAGVEVAITQVDITTGTRPSQAILEQQQKYYEMMFAACKAVKACVGISMWGLEDTAVRRSTYSSGQLWDSNYNKKPAYDGAVAGMLS</sequence>
<dbReference type="EMBL" id="NHTK01005585">
    <property type="protein sequence ID" value="PPQ76325.1"/>
    <property type="molecule type" value="Genomic_DNA"/>
</dbReference>
<evidence type="ECO:0000256" key="4">
    <source>
        <dbReference type="ARBA" id="ARBA00022729"/>
    </source>
</evidence>
<dbReference type="Proteomes" id="UP000284842">
    <property type="component" value="Unassembled WGS sequence"/>
</dbReference>
<evidence type="ECO:0000256" key="5">
    <source>
        <dbReference type="ARBA" id="ARBA00022801"/>
    </source>
</evidence>
<evidence type="ECO:0000256" key="3">
    <source>
        <dbReference type="ARBA" id="ARBA00022651"/>
    </source>
</evidence>
<keyword evidence="8 9" id="KW-0624">Polysaccharide degradation</keyword>
<gene>
    <name evidence="12" type="ORF">CVT24_008384</name>
</gene>
<dbReference type="Gene3D" id="3.20.20.80">
    <property type="entry name" value="Glycosidases"/>
    <property type="match status" value="2"/>
</dbReference>
<evidence type="ECO:0000313" key="12">
    <source>
        <dbReference type="EMBL" id="PPQ76325.1"/>
    </source>
</evidence>
<dbReference type="OrthoDB" id="3055998at2759"/>
<comment type="caution">
    <text evidence="12">The sequence shown here is derived from an EMBL/GenBank/DDBJ whole genome shotgun (WGS) entry which is preliminary data.</text>
</comment>
<feature type="domain" description="GH10" evidence="11">
    <location>
        <begin position="76"/>
        <end position="345"/>
    </location>
</feature>
<dbReference type="PRINTS" id="PR00134">
    <property type="entry name" value="GLHYDRLASE10"/>
</dbReference>
<evidence type="ECO:0000259" key="11">
    <source>
        <dbReference type="PROSITE" id="PS51760"/>
    </source>
</evidence>
<keyword evidence="5 9" id="KW-0378">Hydrolase</keyword>
<dbReference type="GO" id="GO:0005576">
    <property type="term" value="C:extracellular region"/>
    <property type="evidence" value="ECO:0007669"/>
    <property type="project" value="InterPro"/>
</dbReference>
<dbReference type="Pfam" id="PF00734">
    <property type="entry name" value="CBM_1"/>
    <property type="match status" value="1"/>
</dbReference>
<dbReference type="AlphaFoldDB" id="A0A409WCR4"/>
<evidence type="ECO:0000256" key="1">
    <source>
        <dbReference type="ARBA" id="ARBA00000681"/>
    </source>
</evidence>
<dbReference type="InterPro" id="IPR017853">
    <property type="entry name" value="GH"/>
</dbReference>
<dbReference type="GO" id="GO:0045493">
    <property type="term" value="P:xylan catabolic process"/>
    <property type="evidence" value="ECO:0007669"/>
    <property type="project" value="UniProtKB-KW"/>
</dbReference>
<feature type="chain" id="PRO_5018974758" description="Beta-xylanase" evidence="10">
    <location>
        <begin position="23"/>
        <end position="348"/>
    </location>
</feature>
<dbReference type="SUPFAM" id="SSF51445">
    <property type="entry name" value="(Trans)glycosidases"/>
    <property type="match status" value="1"/>
</dbReference>
<evidence type="ECO:0000256" key="7">
    <source>
        <dbReference type="ARBA" id="ARBA00023295"/>
    </source>
</evidence>
<dbReference type="PANTHER" id="PTHR31490">
    <property type="entry name" value="GLYCOSYL HYDROLASE"/>
    <property type="match status" value="1"/>
</dbReference>
<evidence type="ECO:0000313" key="13">
    <source>
        <dbReference type="Proteomes" id="UP000284842"/>
    </source>
</evidence>
<feature type="signal peptide" evidence="10">
    <location>
        <begin position="1"/>
        <end position="22"/>
    </location>
</feature>
<dbReference type="InParanoid" id="A0A409WCR4"/>
<dbReference type="PANTHER" id="PTHR31490:SF88">
    <property type="entry name" value="BETA-XYLANASE"/>
    <property type="match status" value="1"/>
</dbReference>
<keyword evidence="13" id="KW-1185">Reference proteome</keyword>
<comment type="catalytic activity">
    <reaction evidence="1 9">
        <text>Endohydrolysis of (1-&gt;4)-beta-D-xylosidic linkages in xylans.</text>
        <dbReference type="EC" id="3.2.1.8"/>
    </reaction>
</comment>
<comment type="similarity">
    <text evidence="2 9">Belongs to the glycosyl hydrolase 10 (cellulase F) family.</text>
</comment>
<evidence type="ECO:0000256" key="9">
    <source>
        <dbReference type="RuleBase" id="RU361174"/>
    </source>
</evidence>
<keyword evidence="4 10" id="KW-0732">Signal</keyword>
<dbReference type="EC" id="3.2.1.8" evidence="9"/>